<feature type="domain" description="(+)RNA virus helicase C-terminal" evidence="1">
    <location>
        <begin position="1"/>
        <end position="229"/>
    </location>
</feature>
<dbReference type="Pfam" id="PF01443">
    <property type="entry name" value="Viral_helicase1"/>
    <property type="match status" value="1"/>
</dbReference>
<gene>
    <name evidence="2" type="primary">TGB1</name>
</gene>
<reference evidence="2" key="2">
    <citation type="submission" date="2024-06" db="EMBL/GenBank/DDBJ databases">
        <title>The virome of dragon fruit plants (Hylocereus sp) in Ecuador.</title>
        <authorList>
            <person name="Espinoza-Lozano L."/>
        </authorList>
    </citation>
    <scope>NUCLEOTIDE SEQUENCE</scope>
    <source>
        <strain evidence="2">P1-Pink_panther</strain>
    </source>
</reference>
<reference evidence="2" key="1">
    <citation type="submission" date="2024-05" db="EMBL/GenBank/DDBJ databases">
        <authorList>
            <person name="Quito-Avila D.F."/>
        </authorList>
    </citation>
    <scope>NUCLEOTIDE SEQUENCE</scope>
    <source>
        <strain evidence="2">P1-Pink_panther</strain>
    </source>
</reference>
<sequence>MDVLVKYLCKYSFIRLRSSLESPVVIHSVPGSGKSSLIREIIREDRRFGAITYGEPDTVDLTGRQIQSAEDAPICEFLLVDEYLNGPWIPNAFAVFADPLQGGTIAPKPADFICRISRRFGHCTAHLLQELGFDVQACGEDAVQVCDIYQVDPRDTIIFYEEEVATLLSRHNVQAYCVNELRGKTFESVTFVTSNSHIPPDSRADVFQALTRHRTKLLILCPNATFAST</sequence>
<accession>A0AAU6WKX6</accession>
<evidence type="ECO:0000313" key="2">
    <source>
        <dbReference type="EMBL" id="XAO53288.1"/>
    </source>
</evidence>
<dbReference type="InterPro" id="IPR027417">
    <property type="entry name" value="P-loop_NTPase"/>
</dbReference>
<dbReference type="Gene3D" id="3.40.50.300">
    <property type="entry name" value="P-loop containing nucleotide triphosphate hydrolases"/>
    <property type="match status" value="1"/>
</dbReference>
<organism evidence="2">
    <name type="scientific">Pitahaya virus E</name>
    <dbReference type="NCBI Taxonomy" id="3144105"/>
    <lineage>
        <taxon>Viruses</taxon>
        <taxon>Riboviria</taxon>
    </lineage>
</organism>
<dbReference type="PROSITE" id="PS51657">
    <property type="entry name" value="PSRV_HELICASE"/>
    <property type="match status" value="1"/>
</dbReference>
<proteinExistence type="predicted"/>
<dbReference type="GO" id="GO:0005524">
    <property type="term" value="F:ATP binding"/>
    <property type="evidence" value="ECO:0007669"/>
    <property type="project" value="InterPro"/>
</dbReference>
<dbReference type="InterPro" id="IPR027351">
    <property type="entry name" value="(+)RNA_virus_helicase_core_dom"/>
</dbReference>
<protein>
    <submittedName>
        <fullName evidence="2">Triple gene block 1</fullName>
    </submittedName>
</protein>
<evidence type="ECO:0000259" key="1">
    <source>
        <dbReference type="PROSITE" id="PS51657"/>
    </source>
</evidence>
<name>A0AAU6WKX6_9VIRU</name>
<dbReference type="EMBL" id="PP751658">
    <property type="protein sequence ID" value="XAO53288.1"/>
    <property type="molecule type" value="Genomic_RNA"/>
</dbReference>